<dbReference type="AlphaFoldDB" id="A0AA37WHN9"/>
<comment type="caution">
    <text evidence="1">The sequence shown here is derived from an EMBL/GenBank/DDBJ whole genome shotgun (WGS) entry which is preliminary data.</text>
</comment>
<keyword evidence="2" id="KW-1185">Reference proteome</keyword>
<accession>A0AA37WHN9</accession>
<evidence type="ECO:0000313" key="2">
    <source>
        <dbReference type="Proteomes" id="UP001156601"/>
    </source>
</evidence>
<protein>
    <submittedName>
        <fullName evidence="1">Uncharacterized protein</fullName>
    </submittedName>
</protein>
<gene>
    <name evidence="1" type="ORF">GCM10007852_11110</name>
</gene>
<dbReference type="Proteomes" id="UP001156601">
    <property type="component" value="Unassembled WGS sequence"/>
</dbReference>
<organism evidence="1 2">
    <name type="scientific">Agaribacter marinus</name>
    <dbReference type="NCBI Taxonomy" id="1431249"/>
    <lineage>
        <taxon>Bacteria</taxon>
        <taxon>Pseudomonadati</taxon>
        <taxon>Pseudomonadota</taxon>
        <taxon>Gammaproteobacteria</taxon>
        <taxon>Alteromonadales</taxon>
        <taxon>Alteromonadaceae</taxon>
        <taxon>Agaribacter</taxon>
    </lineage>
</organism>
<dbReference type="EMBL" id="BSOT01000005">
    <property type="protein sequence ID" value="GLR70203.1"/>
    <property type="molecule type" value="Genomic_DNA"/>
</dbReference>
<reference evidence="1" key="2">
    <citation type="submission" date="2023-01" db="EMBL/GenBank/DDBJ databases">
        <title>Draft genome sequence of Agaribacter marinus strain NBRC 110023.</title>
        <authorList>
            <person name="Sun Q."/>
            <person name="Mori K."/>
        </authorList>
    </citation>
    <scope>NUCLEOTIDE SEQUENCE</scope>
    <source>
        <strain evidence="1">NBRC 110023</strain>
    </source>
</reference>
<name>A0AA37WHN9_9ALTE</name>
<evidence type="ECO:0000313" key="1">
    <source>
        <dbReference type="EMBL" id="GLR70203.1"/>
    </source>
</evidence>
<proteinExistence type="predicted"/>
<sequence length="152" mass="17457">MFEKELESSNSNVNMSLTGCLGMCVCLPQALSFRHRGIEMHYEQVETVELNSSINTANSLYEQLVHDYPFLSKSLLERYVKEYANDAYTILAGVYDIDDMGSSFGAEIYQNEIDYLVHGNPDLSIEELIWRKTTMGLKLNEYQKAKLNCYIQ</sequence>
<dbReference type="Gene3D" id="1.10.8.870">
    <property type="entry name" value="Alpha-glycerophosphate oxidase, cap domain"/>
    <property type="match status" value="1"/>
</dbReference>
<reference evidence="1" key="1">
    <citation type="journal article" date="2014" name="Int. J. Syst. Evol. Microbiol.">
        <title>Complete genome sequence of Corynebacterium casei LMG S-19264T (=DSM 44701T), isolated from a smear-ripened cheese.</title>
        <authorList>
            <consortium name="US DOE Joint Genome Institute (JGI-PGF)"/>
            <person name="Walter F."/>
            <person name="Albersmeier A."/>
            <person name="Kalinowski J."/>
            <person name="Ruckert C."/>
        </authorList>
    </citation>
    <scope>NUCLEOTIDE SEQUENCE</scope>
    <source>
        <strain evidence="1">NBRC 110023</strain>
    </source>
</reference>
<dbReference type="RefSeq" id="WP_284216509.1">
    <property type="nucleotide sequence ID" value="NZ_BSOT01000005.1"/>
</dbReference>
<dbReference type="PROSITE" id="PS51257">
    <property type="entry name" value="PROKAR_LIPOPROTEIN"/>
    <property type="match status" value="1"/>
</dbReference>
<dbReference type="InterPro" id="IPR038299">
    <property type="entry name" value="DAO_C_sf"/>
</dbReference>